<name>K0TM83_THAOC</name>
<proteinExistence type="predicted"/>
<keyword evidence="4" id="KW-1185">Reference proteome</keyword>
<organism evidence="3 4">
    <name type="scientific">Thalassiosira oceanica</name>
    <name type="common">Marine diatom</name>
    <dbReference type="NCBI Taxonomy" id="159749"/>
    <lineage>
        <taxon>Eukaryota</taxon>
        <taxon>Sar</taxon>
        <taxon>Stramenopiles</taxon>
        <taxon>Ochrophyta</taxon>
        <taxon>Bacillariophyta</taxon>
        <taxon>Coscinodiscophyceae</taxon>
        <taxon>Thalassiosirophycidae</taxon>
        <taxon>Thalassiosirales</taxon>
        <taxon>Thalassiosiraceae</taxon>
        <taxon>Thalassiosira</taxon>
    </lineage>
</organism>
<sequence>MMRPDALSTYRAAHCCWLSALGWMGGGRAAVLFAALFLRRGRVTSRGLLRAIQTRAADNKQHAGGAWGAGPEGLGGRK</sequence>
<feature type="region of interest" description="Disordered" evidence="1">
    <location>
        <begin position="58"/>
        <end position="78"/>
    </location>
</feature>
<keyword evidence="2" id="KW-0472">Membrane</keyword>
<accession>K0TM83</accession>
<evidence type="ECO:0000256" key="1">
    <source>
        <dbReference type="SAM" id="MobiDB-lite"/>
    </source>
</evidence>
<dbReference type="AlphaFoldDB" id="K0TM83"/>
<feature type="compositionally biased region" description="Gly residues" evidence="1">
    <location>
        <begin position="65"/>
        <end position="78"/>
    </location>
</feature>
<comment type="caution">
    <text evidence="3">The sequence shown here is derived from an EMBL/GenBank/DDBJ whole genome shotgun (WGS) entry which is preliminary data.</text>
</comment>
<evidence type="ECO:0000256" key="2">
    <source>
        <dbReference type="SAM" id="Phobius"/>
    </source>
</evidence>
<dbReference type="EMBL" id="AGNL01002624">
    <property type="protein sequence ID" value="EJK75976.1"/>
    <property type="molecule type" value="Genomic_DNA"/>
</dbReference>
<evidence type="ECO:0000313" key="3">
    <source>
        <dbReference type="EMBL" id="EJK75976.1"/>
    </source>
</evidence>
<dbReference type="Proteomes" id="UP000266841">
    <property type="component" value="Unassembled WGS sequence"/>
</dbReference>
<reference evidence="3 4" key="1">
    <citation type="journal article" date="2012" name="Genome Biol.">
        <title>Genome and low-iron response of an oceanic diatom adapted to chronic iron limitation.</title>
        <authorList>
            <person name="Lommer M."/>
            <person name="Specht M."/>
            <person name="Roy A.S."/>
            <person name="Kraemer L."/>
            <person name="Andreson R."/>
            <person name="Gutowska M.A."/>
            <person name="Wolf J."/>
            <person name="Bergner S.V."/>
            <person name="Schilhabel M.B."/>
            <person name="Klostermeier U.C."/>
            <person name="Beiko R.G."/>
            <person name="Rosenstiel P."/>
            <person name="Hippler M."/>
            <person name="Laroche J."/>
        </authorList>
    </citation>
    <scope>NUCLEOTIDE SEQUENCE [LARGE SCALE GENOMIC DNA]</scope>
    <source>
        <strain evidence="3 4">CCMP1005</strain>
    </source>
</reference>
<protein>
    <submittedName>
        <fullName evidence="3">Uncharacterized protein</fullName>
    </submittedName>
</protein>
<feature type="transmembrane region" description="Helical" evidence="2">
    <location>
        <begin position="20"/>
        <end position="38"/>
    </location>
</feature>
<evidence type="ECO:0000313" key="4">
    <source>
        <dbReference type="Proteomes" id="UP000266841"/>
    </source>
</evidence>
<keyword evidence="2" id="KW-1133">Transmembrane helix</keyword>
<gene>
    <name evidence="3" type="ORF">THAOC_02283</name>
</gene>
<keyword evidence="2" id="KW-0812">Transmembrane</keyword>